<evidence type="ECO:0000259" key="2">
    <source>
        <dbReference type="PROSITE" id="PS51747"/>
    </source>
</evidence>
<feature type="signal peptide" evidence="1">
    <location>
        <begin position="1"/>
        <end position="16"/>
    </location>
</feature>
<keyword evidence="1" id="KW-0732">Signal</keyword>
<dbReference type="EMBL" id="JAPZBO010000009">
    <property type="protein sequence ID" value="KAJ5302922.1"/>
    <property type="molecule type" value="Genomic_DNA"/>
</dbReference>
<dbReference type="PANTHER" id="PTHR11079:SF203">
    <property type="entry name" value="CMP_DCMP-TYPE DEAMINASE DOMAIN-CONTAINING PROTEIN"/>
    <property type="match status" value="1"/>
</dbReference>
<dbReference type="InterPro" id="IPR002125">
    <property type="entry name" value="CMP_dCMP_dom"/>
</dbReference>
<dbReference type="InterPro" id="IPR016193">
    <property type="entry name" value="Cytidine_deaminase-like"/>
</dbReference>
<dbReference type="Proteomes" id="UP001147746">
    <property type="component" value="Unassembled WGS sequence"/>
</dbReference>
<dbReference type="GO" id="GO:0002100">
    <property type="term" value="P:tRNA wobble adenosine to inosine editing"/>
    <property type="evidence" value="ECO:0007669"/>
    <property type="project" value="TreeGrafter"/>
</dbReference>
<proteinExistence type="predicted"/>
<dbReference type="Pfam" id="PF00383">
    <property type="entry name" value="dCMP_cyt_deam_1"/>
    <property type="match status" value="1"/>
</dbReference>
<dbReference type="SUPFAM" id="SSF53927">
    <property type="entry name" value="Cytidine deaminase-like"/>
    <property type="match status" value="1"/>
</dbReference>
<feature type="domain" description="CMP/dCMP-type deaminase" evidence="2">
    <location>
        <begin position="32"/>
        <end position="166"/>
    </location>
</feature>
<evidence type="ECO:0000313" key="3">
    <source>
        <dbReference type="EMBL" id="KAJ5302922.1"/>
    </source>
</evidence>
<dbReference type="PROSITE" id="PS51747">
    <property type="entry name" value="CYT_DCMP_DEAMINASES_2"/>
    <property type="match status" value="1"/>
</dbReference>
<accession>A0A9W9U042</accession>
<reference evidence="3" key="1">
    <citation type="submission" date="2022-12" db="EMBL/GenBank/DDBJ databases">
        <authorList>
            <person name="Petersen C."/>
        </authorList>
    </citation>
    <scope>NUCLEOTIDE SEQUENCE</scope>
    <source>
        <strain evidence="3">IBT 21472</strain>
    </source>
</reference>
<protein>
    <submittedName>
        <fullName evidence="3">Guanine deaminase</fullName>
    </submittedName>
</protein>
<dbReference type="GO" id="GO:0052717">
    <property type="term" value="F:tRNA-specific adenosine-34 deaminase activity"/>
    <property type="evidence" value="ECO:0007669"/>
    <property type="project" value="TreeGrafter"/>
</dbReference>
<dbReference type="CDD" id="cd01285">
    <property type="entry name" value="nucleoside_deaminase"/>
    <property type="match status" value="1"/>
</dbReference>
<organism evidence="3 4">
    <name type="scientific">Penicillium atrosanguineum</name>
    <dbReference type="NCBI Taxonomy" id="1132637"/>
    <lineage>
        <taxon>Eukaryota</taxon>
        <taxon>Fungi</taxon>
        <taxon>Dikarya</taxon>
        <taxon>Ascomycota</taxon>
        <taxon>Pezizomycotina</taxon>
        <taxon>Eurotiomycetes</taxon>
        <taxon>Eurotiomycetidae</taxon>
        <taxon>Eurotiales</taxon>
        <taxon>Aspergillaceae</taxon>
        <taxon>Penicillium</taxon>
    </lineage>
</organism>
<name>A0A9W9U042_9EURO</name>
<reference evidence="3" key="2">
    <citation type="journal article" date="2023" name="IMA Fungus">
        <title>Comparative genomic study of the Penicillium genus elucidates a diverse pangenome and 15 lateral gene transfer events.</title>
        <authorList>
            <person name="Petersen C."/>
            <person name="Sorensen T."/>
            <person name="Nielsen M.R."/>
            <person name="Sondergaard T.E."/>
            <person name="Sorensen J.L."/>
            <person name="Fitzpatrick D.A."/>
            <person name="Frisvad J.C."/>
            <person name="Nielsen K.L."/>
        </authorList>
    </citation>
    <scope>NUCLEOTIDE SEQUENCE</scope>
    <source>
        <strain evidence="3">IBT 21472</strain>
    </source>
</reference>
<dbReference type="AlphaFoldDB" id="A0A9W9U042"/>
<gene>
    <name evidence="3" type="ORF">N7476_009721</name>
</gene>
<evidence type="ECO:0000256" key="1">
    <source>
        <dbReference type="SAM" id="SignalP"/>
    </source>
</evidence>
<dbReference type="Gene3D" id="3.40.140.10">
    <property type="entry name" value="Cytidine Deaminase, domain 2"/>
    <property type="match status" value="1"/>
</dbReference>
<keyword evidence="4" id="KW-1185">Reference proteome</keyword>
<sequence>MHFTGILLSYASVGMAFVLSDPKMSLNSIPFSTRVHWMREANAALKVVTGSPCPFAAFGTVIVNHTNTDGLGDLLCIGANENSLTGNPTLHGEMAAIKNCTAILTDPNGRYNLTASEAQAAFTDLTLYTNAESCPMCASGIRWAGFREYIYGTSIDRLIQTGWGQIRIPSIDVFQASFDLPNAARLVGNLLVNETDPLFLWQYDPLYPCPSGCSRSEDGSTCEAN</sequence>
<feature type="chain" id="PRO_5040767865" evidence="1">
    <location>
        <begin position="17"/>
        <end position="225"/>
    </location>
</feature>
<dbReference type="PANTHER" id="PTHR11079">
    <property type="entry name" value="CYTOSINE DEAMINASE FAMILY MEMBER"/>
    <property type="match status" value="1"/>
</dbReference>
<evidence type="ECO:0000313" key="4">
    <source>
        <dbReference type="Proteomes" id="UP001147746"/>
    </source>
</evidence>
<comment type="caution">
    <text evidence="3">The sequence shown here is derived from an EMBL/GenBank/DDBJ whole genome shotgun (WGS) entry which is preliminary data.</text>
</comment>